<dbReference type="PIRSF" id="PIRSF002736">
    <property type="entry name" value="Citrt_lyas_gamma"/>
    <property type="match status" value="1"/>
</dbReference>
<comment type="caution">
    <text evidence="5">The sequence shown here is derived from an EMBL/GenBank/DDBJ whole genome shotgun (WGS) entry which is preliminary data.</text>
</comment>
<dbReference type="OrthoDB" id="1120942at2"/>
<protein>
    <submittedName>
        <fullName evidence="5">Citrate lyase acyl carrier protein</fullName>
    </submittedName>
</protein>
<comment type="subcellular location">
    <subcellularLocation>
        <location evidence="1">Cytoplasm</location>
    </subcellularLocation>
</comment>
<reference evidence="5 6" key="1">
    <citation type="submission" date="2007-01" db="EMBL/GenBank/DDBJ databases">
        <title>Annotation of the draft genome assembly of Thermosinus carboxydivorans Nor1.</title>
        <authorList>
            <consortium name="US DOE Joint Genome Institute (JGI-ORNL)"/>
            <person name="Larimer F."/>
            <person name="Land M."/>
            <person name="Hauser L."/>
        </authorList>
    </citation>
    <scope>NUCLEOTIDE SEQUENCE [LARGE SCALE GENOMIC DNA]</scope>
    <source>
        <strain evidence="5 6">Nor1</strain>
    </source>
</reference>
<gene>
    <name evidence="5" type="ORF">TcarDRAFT_2269</name>
</gene>
<dbReference type="NCBIfam" id="NF009726">
    <property type="entry name" value="PRK13253.1"/>
    <property type="match status" value="1"/>
</dbReference>
<dbReference type="NCBIfam" id="TIGR01608">
    <property type="entry name" value="citD"/>
    <property type="match status" value="1"/>
</dbReference>
<dbReference type="GO" id="GO:0016829">
    <property type="term" value="F:lyase activity"/>
    <property type="evidence" value="ECO:0007669"/>
    <property type="project" value="UniProtKB-KW"/>
</dbReference>
<keyword evidence="6" id="KW-1185">Reference proteome</keyword>
<evidence type="ECO:0000256" key="3">
    <source>
        <dbReference type="ARBA" id="ARBA00022553"/>
    </source>
</evidence>
<dbReference type="RefSeq" id="WP_007288567.1">
    <property type="nucleotide sequence ID" value="NZ_AAWL01000003.1"/>
</dbReference>
<keyword evidence="5" id="KW-0456">Lyase</keyword>
<keyword evidence="2" id="KW-0963">Cytoplasm</keyword>
<evidence type="ECO:0000256" key="2">
    <source>
        <dbReference type="ARBA" id="ARBA00022490"/>
    </source>
</evidence>
<evidence type="ECO:0000256" key="4">
    <source>
        <dbReference type="PIRSR" id="PIRSR002736-50"/>
    </source>
</evidence>
<sequence length="90" mass="9237">MPTITHPGQAGTVESSDILIIIAPAAPASGVTIELTSPVSKQYGRQIKAVILETLAAEGVTDVIVTAQDKGALDCTIRARVKTAIARALA</sequence>
<proteinExistence type="predicted"/>
<dbReference type="Proteomes" id="UP000005139">
    <property type="component" value="Unassembled WGS sequence"/>
</dbReference>
<name>A1HNG0_9FIRM</name>
<reference evidence="5 6" key="2">
    <citation type="submission" date="2007-01" db="EMBL/GenBank/DDBJ databases">
        <title>Sequencing of the draft genome and assembly of Thermosinus carboxydivorans Nor1.</title>
        <authorList>
            <consortium name="US DOE Joint Genome Institute (JGI-PGF)"/>
            <person name="Copeland A."/>
            <person name="Lucas S."/>
            <person name="Lapidus A."/>
            <person name="Barry K."/>
            <person name="Glavina del Rio T."/>
            <person name="Dalin E."/>
            <person name="Tice H."/>
            <person name="Bruce D."/>
            <person name="Pitluck S."/>
            <person name="Richardson P."/>
        </authorList>
    </citation>
    <scope>NUCLEOTIDE SEQUENCE [LARGE SCALE GENOMIC DNA]</scope>
    <source>
        <strain evidence="5 6">Nor1</strain>
    </source>
</reference>
<dbReference type="GO" id="GO:0005737">
    <property type="term" value="C:cytoplasm"/>
    <property type="evidence" value="ECO:0007669"/>
    <property type="project" value="UniProtKB-SubCell"/>
</dbReference>
<accession>A1HNG0</accession>
<dbReference type="EMBL" id="AAWL01000003">
    <property type="protein sequence ID" value="EAX48319.1"/>
    <property type="molecule type" value="Genomic_DNA"/>
</dbReference>
<dbReference type="Pfam" id="PF06857">
    <property type="entry name" value="ACP"/>
    <property type="match status" value="1"/>
</dbReference>
<evidence type="ECO:0000256" key="1">
    <source>
        <dbReference type="ARBA" id="ARBA00004496"/>
    </source>
</evidence>
<feature type="modified residue" description="O-(phosphoribosyl dephospho-coenzyme A)serine" evidence="4">
    <location>
        <position position="15"/>
    </location>
</feature>
<dbReference type="AlphaFoldDB" id="A1HNG0"/>
<keyword evidence="3 4" id="KW-0597">Phosphoprotein</keyword>
<evidence type="ECO:0000313" key="5">
    <source>
        <dbReference type="EMBL" id="EAX48319.1"/>
    </source>
</evidence>
<evidence type="ECO:0000313" key="6">
    <source>
        <dbReference type="Proteomes" id="UP000005139"/>
    </source>
</evidence>
<dbReference type="InterPro" id="IPR006495">
    <property type="entry name" value="CitD"/>
</dbReference>
<dbReference type="eggNOG" id="COG3052">
    <property type="taxonomic scope" value="Bacteria"/>
</dbReference>
<organism evidence="5 6">
    <name type="scientific">Thermosinus carboxydivorans Nor1</name>
    <dbReference type="NCBI Taxonomy" id="401526"/>
    <lineage>
        <taxon>Bacteria</taxon>
        <taxon>Bacillati</taxon>
        <taxon>Bacillota</taxon>
        <taxon>Negativicutes</taxon>
        <taxon>Selenomonadales</taxon>
        <taxon>Sporomusaceae</taxon>
        <taxon>Thermosinus</taxon>
    </lineage>
</organism>
<dbReference type="InterPro" id="IPR023439">
    <property type="entry name" value="Mal_deCO2ase/Cit_lyase_ACP"/>
</dbReference>